<dbReference type="InterPro" id="IPR013022">
    <property type="entry name" value="Xyl_isomerase-like_TIM-brl"/>
</dbReference>
<comment type="caution">
    <text evidence="2">The sequence shown here is derived from an EMBL/GenBank/DDBJ whole genome shotgun (WGS) entry which is preliminary data.</text>
</comment>
<dbReference type="PANTHER" id="PTHR12110">
    <property type="entry name" value="HYDROXYPYRUVATE ISOMERASE"/>
    <property type="match status" value="1"/>
</dbReference>
<evidence type="ECO:0000313" key="2">
    <source>
        <dbReference type="EMBL" id="KAK7409594.1"/>
    </source>
</evidence>
<proteinExistence type="predicted"/>
<name>A0ABR1GVN6_9HYPO</name>
<dbReference type="Gene3D" id="3.20.20.150">
    <property type="entry name" value="Divalent-metal-dependent TIM barrel enzymes"/>
    <property type="match status" value="1"/>
</dbReference>
<keyword evidence="3" id="KW-1185">Reference proteome</keyword>
<gene>
    <name evidence="2" type="ORF">QQX98_008189</name>
</gene>
<dbReference type="PANTHER" id="PTHR12110:SF21">
    <property type="entry name" value="XYLOSE ISOMERASE-LIKE TIM BARREL DOMAIN-CONTAINING PROTEIN"/>
    <property type="match status" value="1"/>
</dbReference>
<dbReference type="InterPro" id="IPR036237">
    <property type="entry name" value="Xyl_isomerase-like_sf"/>
</dbReference>
<dbReference type="InterPro" id="IPR050312">
    <property type="entry name" value="IolE/XylAMocC-like"/>
</dbReference>
<evidence type="ECO:0000259" key="1">
    <source>
        <dbReference type="Pfam" id="PF01261"/>
    </source>
</evidence>
<sequence length="299" mass="33293">MHLSAHTWMRPESLEVTLKRLSQLRYSSIELAGEPSLYPIQETLQLLEKYGIKCWGTVTIQHGNRDLIASDVQQRQDTIQYMKDVVDMSAQLGGQIVTIVPGRVGKIVPKSTPENEWKWAVEGLREIASFAKDRGIRVGLEPLNRFETYFLNRSDQALALADEVGFDCGITFDPFHLALEEKDMIAAIRACGSRIVDFHVADHNRLAAGDGAFDWAGIISVLTEMGYDGGLAVEFMPPIDRTPLGSYGRRQVESDAVDVAPEHLQFIIDHGSGLLSDGYYTSLMERSAETLLPLLRGDK</sequence>
<dbReference type="SUPFAM" id="SSF51658">
    <property type="entry name" value="Xylose isomerase-like"/>
    <property type="match status" value="1"/>
</dbReference>
<accession>A0ABR1GVN6</accession>
<dbReference type="Pfam" id="PF01261">
    <property type="entry name" value="AP_endonuc_2"/>
    <property type="match status" value="1"/>
</dbReference>
<feature type="domain" description="Xylose isomerase-like TIM barrel" evidence="1">
    <location>
        <begin position="21"/>
        <end position="235"/>
    </location>
</feature>
<dbReference type="EMBL" id="JAZAVJ010000145">
    <property type="protein sequence ID" value="KAK7409594.1"/>
    <property type="molecule type" value="Genomic_DNA"/>
</dbReference>
<protein>
    <recommendedName>
        <fullName evidence="1">Xylose isomerase-like TIM barrel domain-containing protein</fullName>
    </recommendedName>
</protein>
<reference evidence="2 3" key="1">
    <citation type="journal article" date="2025" name="Microbiol. Resour. Announc.">
        <title>Draft genome sequences for Neonectria magnoliae and Neonectria punicea, canker pathogens of Liriodendron tulipifera and Acer saccharum in West Virginia.</title>
        <authorList>
            <person name="Petronek H.M."/>
            <person name="Kasson M.T."/>
            <person name="Metheny A.M."/>
            <person name="Stauder C.M."/>
            <person name="Lovett B."/>
            <person name="Lynch S.C."/>
            <person name="Garnas J.R."/>
            <person name="Kasson L.R."/>
            <person name="Stajich J.E."/>
        </authorList>
    </citation>
    <scope>NUCLEOTIDE SEQUENCE [LARGE SCALE GENOMIC DNA]</scope>
    <source>
        <strain evidence="2 3">NRRL 64653</strain>
    </source>
</reference>
<dbReference type="Proteomes" id="UP001498476">
    <property type="component" value="Unassembled WGS sequence"/>
</dbReference>
<evidence type="ECO:0000313" key="3">
    <source>
        <dbReference type="Proteomes" id="UP001498476"/>
    </source>
</evidence>
<organism evidence="2 3">
    <name type="scientific">Neonectria punicea</name>
    <dbReference type="NCBI Taxonomy" id="979145"/>
    <lineage>
        <taxon>Eukaryota</taxon>
        <taxon>Fungi</taxon>
        <taxon>Dikarya</taxon>
        <taxon>Ascomycota</taxon>
        <taxon>Pezizomycotina</taxon>
        <taxon>Sordariomycetes</taxon>
        <taxon>Hypocreomycetidae</taxon>
        <taxon>Hypocreales</taxon>
        <taxon>Nectriaceae</taxon>
        <taxon>Neonectria</taxon>
    </lineage>
</organism>